<keyword evidence="2" id="KW-1185">Reference proteome</keyword>
<name>A0A9X4AXI5_9BACT</name>
<gene>
    <name evidence="1" type="ORF">KEG57_37685</name>
</gene>
<sequence>MAAVGVVPYDQRGEQLLLDIVRADPIYQEAAIRVAYYACALRKQGADAHVEGLLHFALLRMRVDNNGFVSVARLRDRLPEISFSGALVPALLRLERAGIVSLLPDHARPERVQLRVPL</sequence>
<comment type="caution">
    <text evidence="1">The sequence shown here is derived from an EMBL/GenBank/DDBJ whole genome shotgun (WGS) entry which is preliminary data.</text>
</comment>
<dbReference type="Proteomes" id="UP001151081">
    <property type="component" value="Unassembled WGS sequence"/>
</dbReference>
<evidence type="ECO:0000313" key="2">
    <source>
        <dbReference type="Proteomes" id="UP001151081"/>
    </source>
</evidence>
<dbReference type="AlphaFoldDB" id="A0A9X4AXI5"/>
<dbReference type="RefSeq" id="WP_272425450.1">
    <property type="nucleotide sequence ID" value="NZ_JAGTJJ010000037.1"/>
</dbReference>
<accession>A0A9X4AXI5</accession>
<organism evidence="1 2">
    <name type="scientific">Polyangium jinanense</name>
    <dbReference type="NCBI Taxonomy" id="2829994"/>
    <lineage>
        <taxon>Bacteria</taxon>
        <taxon>Pseudomonadati</taxon>
        <taxon>Myxococcota</taxon>
        <taxon>Polyangia</taxon>
        <taxon>Polyangiales</taxon>
        <taxon>Polyangiaceae</taxon>
        <taxon>Polyangium</taxon>
    </lineage>
</organism>
<evidence type="ECO:0000313" key="1">
    <source>
        <dbReference type="EMBL" id="MDC3986272.1"/>
    </source>
</evidence>
<dbReference type="EMBL" id="JAGTJJ010000037">
    <property type="protein sequence ID" value="MDC3986272.1"/>
    <property type="molecule type" value="Genomic_DNA"/>
</dbReference>
<proteinExistence type="predicted"/>
<protein>
    <submittedName>
        <fullName evidence="1">Uncharacterized protein</fullName>
    </submittedName>
</protein>
<reference evidence="1 2" key="1">
    <citation type="submission" date="2021-04" db="EMBL/GenBank/DDBJ databases">
        <title>Genome analysis of Polyangium sp.</title>
        <authorList>
            <person name="Li Y."/>
            <person name="Wang J."/>
        </authorList>
    </citation>
    <scope>NUCLEOTIDE SEQUENCE [LARGE SCALE GENOMIC DNA]</scope>
    <source>
        <strain evidence="1 2">SDU14</strain>
    </source>
</reference>